<keyword evidence="2" id="KW-0472">Membrane</keyword>
<feature type="region of interest" description="Disordered" evidence="1">
    <location>
        <begin position="152"/>
        <end position="173"/>
    </location>
</feature>
<dbReference type="EMBL" id="NVUS01000014">
    <property type="protein sequence ID" value="PCI99787.1"/>
    <property type="molecule type" value="Genomic_DNA"/>
</dbReference>
<reference key="1">
    <citation type="submission" date="2017-08" db="EMBL/GenBank/DDBJ databases">
        <title>A dynamic microbial community with high functional redundancy inhabits the cold, oxic subseafloor aquifer.</title>
        <authorList>
            <person name="Tully B.J."/>
            <person name="Wheat C.G."/>
            <person name="Glazer B.T."/>
            <person name="Huber J.A."/>
        </authorList>
    </citation>
    <scope>NUCLEOTIDE SEQUENCE [LARGE SCALE GENOMIC DNA]</scope>
</reference>
<feature type="transmembrane region" description="Helical" evidence="2">
    <location>
        <begin position="91"/>
        <end position="120"/>
    </location>
</feature>
<accession>A0A2A4YZQ4</accession>
<dbReference type="PANTHER" id="PTHR34980:SF3">
    <property type="entry name" value="BLR8105 PROTEIN"/>
    <property type="match status" value="1"/>
</dbReference>
<name>A0A2A4YZQ4_9PROT</name>
<dbReference type="PANTHER" id="PTHR34980">
    <property type="entry name" value="INNER MEMBRANE PROTEIN-RELATED-RELATED"/>
    <property type="match status" value="1"/>
</dbReference>
<protein>
    <recommendedName>
        <fullName evidence="4">DUF805 domain-containing protein</fullName>
    </recommendedName>
</protein>
<dbReference type="AlphaFoldDB" id="A0A2A4YZQ4"/>
<feature type="transmembrane region" description="Helical" evidence="2">
    <location>
        <begin position="59"/>
        <end position="79"/>
    </location>
</feature>
<evidence type="ECO:0000256" key="1">
    <source>
        <dbReference type="SAM" id="MobiDB-lite"/>
    </source>
</evidence>
<feature type="compositionally biased region" description="Polar residues" evidence="1">
    <location>
        <begin position="152"/>
        <end position="166"/>
    </location>
</feature>
<evidence type="ECO:0008006" key="4">
    <source>
        <dbReference type="Google" id="ProtNLM"/>
    </source>
</evidence>
<evidence type="ECO:0000313" key="3">
    <source>
        <dbReference type="EMBL" id="PCI99787.1"/>
    </source>
</evidence>
<evidence type="ECO:0000256" key="2">
    <source>
        <dbReference type="SAM" id="Phobius"/>
    </source>
</evidence>
<proteinExistence type="predicted"/>
<dbReference type="Pfam" id="PF05656">
    <property type="entry name" value="DUF805"/>
    <property type="match status" value="1"/>
</dbReference>
<organism evidence="3">
    <name type="scientific">OCS116 cluster bacterium</name>
    <dbReference type="NCBI Taxonomy" id="2030921"/>
    <lineage>
        <taxon>Bacteria</taxon>
        <taxon>Pseudomonadati</taxon>
        <taxon>Pseudomonadota</taxon>
        <taxon>Alphaproteobacteria</taxon>
        <taxon>OCS116 cluster</taxon>
    </lineage>
</organism>
<reference evidence="3" key="2">
    <citation type="journal article" date="2018" name="ISME J.">
        <title>A dynamic microbial community with high functional redundancy inhabits the cold, oxic subseafloor aquifer.</title>
        <authorList>
            <person name="Tully B.J."/>
            <person name="Wheat C.G."/>
            <person name="Glazer B.T."/>
            <person name="Huber J.A."/>
        </authorList>
    </citation>
    <scope>NUCLEOTIDE SEQUENCE</scope>
    <source>
        <strain evidence="3">NORP83</strain>
    </source>
</reference>
<sequence>MTYNFILHHLFSFQGRIGRLQWWLLGNIGYLLLFVMIWATGFSDLEEEFSRDVVDSYSIFLLVIIIVMLILAIWINLAATVKRAHDLDQSGWVVLLFVVGAFIPYVGFLTTIIWLVWFGFFRGSGQQNTYYTDFATNNVRSELVSEIAVPNNANLKPQNNKPSSPYRQGFGRR</sequence>
<gene>
    <name evidence="3" type="ORF">COB13_11095</name>
</gene>
<keyword evidence="2" id="KW-1133">Transmembrane helix</keyword>
<keyword evidence="2" id="KW-0812">Transmembrane</keyword>
<feature type="transmembrane region" description="Helical" evidence="2">
    <location>
        <begin position="20"/>
        <end position="39"/>
    </location>
</feature>
<dbReference type="InterPro" id="IPR008523">
    <property type="entry name" value="DUF805"/>
</dbReference>
<comment type="caution">
    <text evidence="3">The sequence shown here is derived from an EMBL/GenBank/DDBJ whole genome shotgun (WGS) entry which is preliminary data.</text>
</comment>
<dbReference type="GO" id="GO:0005886">
    <property type="term" value="C:plasma membrane"/>
    <property type="evidence" value="ECO:0007669"/>
    <property type="project" value="TreeGrafter"/>
</dbReference>